<dbReference type="Pfam" id="PF00406">
    <property type="entry name" value="ADK"/>
    <property type="match status" value="2"/>
</dbReference>
<accession>A0AAV2TRN3</accession>
<dbReference type="PROSITE" id="PS00113">
    <property type="entry name" value="ADENYLATE_KINASE"/>
    <property type="match status" value="1"/>
</dbReference>
<organism evidence="5 6">
    <name type="scientific">Calicophoron daubneyi</name>
    <name type="common">Rumen fluke</name>
    <name type="synonym">Paramphistomum daubneyi</name>
    <dbReference type="NCBI Taxonomy" id="300641"/>
    <lineage>
        <taxon>Eukaryota</taxon>
        <taxon>Metazoa</taxon>
        <taxon>Spiralia</taxon>
        <taxon>Lophotrochozoa</taxon>
        <taxon>Platyhelminthes</taxon>
        <taxon>Trematoda</taxon>
        <taxon>Digenea</taxon>
        <taxon>Plagiorchiida</taxon>
        <taxon>Pronocephalata</taxon>
        <taxon>Paramphistomoidea</taxon>
        <taxon>Paramphistomidae</taxon>
        <taxon>Calicophoron</taxon>
    </lineage>
</organism>
<dbReference type="HAMAP" id="MF_00235">
    <property type="entry name" value="Adenylate_kinase_Adk"/>
    <property type="match status" value="1"/>
</dbReference>
<sequence>MEARKPVITPTETKEYLIKNGIPQLFECLMTGLMYHRPTDHINYLQECLEKIKKDGIAGVRWDMFLETRQDTPPVAAPKKAADDTSQYDPLPGIDSLRVNIRPNASVICVLAGPGANKSTYSQGLVNHYPTFVHLSMGDLLRNRAKLESERKDSKWADCVERINAGELLPHEMVVETLVWNLNRHADASGFIIDGYPRTAQQYEELKAQVSLERLACIFLIDAAEEFCRQQLSERSRLDDFWKDNDEPAIENRICLFKLQTLPLCKCIDNDGKLRVVDGEIKPEHIARDMRTVCEYVLSGKVTGPTTRPTPGTLPDRPLQKASHGMSGCQGQPPVFNIPRIIPTFADKGRVSDLPVCPVIMIFGGPGSGRTEQAQALCAKLAGLKHFNVTEFLRNRVLNFIEENSEKDWDVVARRVHSSDPPTNRDRVIPEYWDVQVDIIRQEFNDVAKDTRAVVIEGFPNDENQLNTFNQHIGGADLAVLLDCEEATLQKRLQKRYSRLGRIEDDEPVALQRILFFKHCTLPVIRHYDERSILVTIPGDREQELVLNDVVTVVEYFLGKQESQANNSAAATLSEAVNEDNEYCIKESVDEMVEEKGCGHEEAKPTGTEPTPKVMTEIEPVENFSETHKPEELQEASEGSKDAEHAGPILVFFIGKMGSKLTSEAQKIAKEFEFQYISMSALQNDDNACSDDAVRSADGETVTQESPAAVLEGAVAKLAGGAKCVVIDDYPSTSEGGLVDENQLPPNRIVLLLSNTHSEDDGQMQLQQGKGEGSEGGGNIYKVNASRPDEVVFDEICSILKKAIENFVPFRPL</sequence>
<reference evidence="5" key="1">
    <citation type="submission" date="2024-06" db="EMBL/GenBank/DDBJ databases">
        <authorList>
            <person name="Liu X."/>
            <person name="Lenzi L."/>
            <person name="Haldenby T S."/>
            <person name="Uol C."/>
        </authorList>
    </citation>
    <scope>NUCLEOTIDE SEQUENCE</scope>
</reference>
<dbReference type="CDD" id="cd22978">
    <property type="entry name" value="DD_AK5"/>
    <property type="match status" value="1"/>
</dbReference>
<feature type="region of interest" description="Disordered" evidence="4">
    <location>
        <begin position="305"/>
        <end position="328"/>
    </location>
</feature>
<keyword evidence="3" id="KW-0418">Kinase</keyword>
<dbReference type="GO" id="GO:0019205">
    <property type="term" value="F:nucleobase-containing compound kinase activity"/>
    <property type="evidence" value="ECO:0007669"/>
    <property type="project" value="InterPro"/>
</dbReference>
<evidence type="ECO:0000256" key="2">
    <source>
        <dbReference type="ARBA" id="ARBA00022741"/>
    </source>
</evidence>
<gene>
    <name evidence="5" type="ORF">CDAUBV1_LOCUS14452</name>
</gene>
<evidence type="ECO:0000256" key="1">
    <source>
        <dbReference type="ARBA" id="ARBA00022679"/>
    </source>
</evidence>
<dbReference type="InterPro" id="IPR033690">
    <property type="entry name" value="Adenylat_kinase_CS"/>
</dbReference>
<keyword evidence="1" id="KW-0808">Transferase</keyword>
<dbReference type="CDD" id="cd01428">
    <property type="entry name" value="ADK"/>
    <property type="match status" value="1"/>
</dbReference>
<dbReference type="GO" id="GO:0006139">
    <property type="term" value="P:nucleobase-containing compound metabolic process"/>
    <property type="evidence" value="ECO:0007669"/>
    <property type="project" value="InterPro"/>
</dbReference>
<dbReference type="PRINTS" id="PR00094">
    <property type="entry name" value="ADENYLTKNASE"/>
</dbReference>
<keyword evidence="2" id="KW-0547">Nucleotide-binding</keyword>
<dbReference type="GO" id="GO:0005524">
    <property type="term" value="F:ATP binding"/>
    <property type="evidence" value="ECO:0007669"/>
    <property type="project" value="InterPro"/>
</dbReference>
<evidence type="ECO:0000313" key="6">
    <source>
        <dbReference type="Proteomes" id="UP001497525"/>
    </source>
</evidence>
<evidence type="ECO:0000313" key="5">
    <source>
        <dbReference type="EMBL" id="CAL5139435.1"/>
    </source>
</evidence>
<dbReference type="Proteomes" id="UP001497525">
    <property type="component" value="Unassembled WGS sequence"/>
</dbReference>
<dbReference type="InterPro" id="IPR000850">
    <property type="entry name" value="Adenylat/UMP-CMP_kin"/>
</dbReference>
<dbReference type="SUPFAM" id="SSF52540">
    <property type="entry name" value="P-loop containing nucleoside triphosphate hydrolases"/>
    <property type="match status" value="2"/>
</dbReference>
<proteinExistence type="inferred from homology"/>
<evidence type="ECO:0000256" key="3">
    <source>
        <dbReference type="ARBA" id="ARBA00022777"/>
    </source>
</evidence>
<dbReference type="InterPro" id="IPR027417">
    <property type="entry name" value="P-loop_NTPase"/>
</dbReference>
<name>A0AAV2TRN3_CALDB</name>
<dbReference type="PANTHER" id="PTHR23359">
    <property type="entry name" value="NUCLEOTIDE KINASE"/>
    <property type="match status" value="1"/>
</dbReference>
<feature type="compositionally biased region" description="Low complexity" evidence="4">
    <location>
        <begin position="305"/>
        <end position="317"/>
    </location>
</feature>
<evidence type="ECO:0000256" key="4">
    <source>
        <dbReference type="SAM" id="MobiDB-lite"/>
    </source>
</evidence>
<evidence type="ECO:0008006" key="7">
    <source>
        <dbReference type="Google" id="ProtNLM"/>
    </source>
</evidence>
<dbReference type="SUPFAM" id="SSF47391">
    <property type="entry name" value="Dimerization-anchoring domain of cAMP-dependent PK regulatory subunit"/>
    <property type="match status" value="1"/>
</dbReference>
<dbReference type="EMBL" id="CAXLJL010000600">
    <property type="protein sequence ID" value="CAL5139435.1"/>
    <property type="molecule type" value="Genomic_DNA"/>
</dbReference>
<protein>
    <recommendedName>
        <fullName evidence="7">Adenylate kinase isoenzyme 5</fullName>
    </recommendedName>
</protein>
<comment type="caution">
    <text evidence="5">The sequence shown here is derived from an EMBL/GenBank/DDBJ whole genome shotgun (WGS) entry which is preliminary data.</text>
</comment>
<dbReference type="Gene3D" id="3.40.50.300">
    <property type="entry name" value="P-loop containing nucleotide triphosphate hydrolases"/>
    <property type="match status" value="3"/>
</dbReference>
<dbReference type="AlphaFoldDB" id="A0AAV2TRN3"/>